<reference evidence="4 5" key="1">
    <citation type="journal article" date="2014" name="Int. J. Syst. Evol. Microbiol.">
        <title>Oceanisphaera profunda sp. nov., a marine bacterium isolated from deep-sea sediment, and emended description of the genus Oceanisphaera.</title>
        <authorList>
            <person name="Xu Z."/>
            <person name="Zhang X.Y."/>
            <person name="Su H.N."/>
            <person name="Yu Z.C."/>
            <person name="Liu C."/>
            <person name="Li H."/>
            <person name="Chen X.L."/>
            <person name="Song X.Y."/>
            <person name="Xie B.B."/>
            <person name="Qin Q.L."/>
            <person name="Zhou B.C."/>
            <person name="Shi M."/>
            <person name="Huang Y."/>
            <person name="Zhang Y.Z."/>
        </authorList>
    </citation>
    <scope>NUCLEOTIDE SEQUENCE [LARGE SCALE GENOMIC DNA]</scope>
    <source>
        <strain evidence="4 5">SM1222</strain>
    </source>
</reference>
<dbReference type="RefSeq" id="WP_087038260.1">
    <property type="nucleotide sequence ID" value="NZ_CP021377.1"/>
</dbReference>
<evidence type="ECO:0000256" key="1">
    <source>
        <dbReference type="ARBA" id="ARBA00023012"/>
    </source>
</evidence>
<dbReference type="KEGG" id="opf:CBP31_13865"/>
<dbReference type="EMBL" id="CP021377">
    <property type="protein sequence ID" value="ART83581.1"/>
    <property type="molecule type" value="Genomic_DNA"/>
</dbReference>
<dbReference type="Pfam" id="PF01627">
    <property type="entry name" value="Hpt"/>
    <property type="match status" value="1"/>
</dbReference>
<name>A0A1Y0D7P5_9GAMM</name>
<feature type="domain" description="HPt" evidence="3">
    <location>
        <begin position="27"/>
        <end position="124"/>
    </location>
</feature>
<proteinExistence type="predicted"/>
<dbReference type="InterPro" id="IPR036641">
    <property type="entry name" value="HPT_dom_sf"/>
</dbReference>
<evidence type="ECO:0000313" key="5">
    <source>
        <dbReference type="Proteomes" id="UP000243937"/>
    </source>
</evidence>
<accession>A0A1Y0D7P5</accession>
<dbReference type="GO" id="GO:0004672">
    <property type="term" value="F:protein kinase activity"/>
    <property type="evidence" value="ECO:0007669"/>
    <property type="project" value="UniProtKB-ARBA"/>
</dbReference>
<dbReference type="GO" id="GO:0000160">
    <property type="term" value="P:phosphorelay signal transduction system"/>
    <property type="evidence" value="ECO:0007669"/>
    <property type="project" value="UniProtKB-KW"/>
</dbReference>
<keyword evidence="5" id="KW-1185">Reference proteome</keyword>
<dbReference type="OrthoDB" id="5600374at2"/>
<dbReference type="PROSITE" id="PS50894">
    <property type="entry name" value="HPT"/>
    <property type="match status" value="1"/>
</dbReference>
<evidence type="ECO:0000256" key="2">
    <source>
        <dbReference type="PROSITE-ProRule" id="PRU00110"/>
    </source>
</evidence>
<sequence length="125" mass="13919">MLDWYSLQGQLPLLDDDHLSRMEQDLSAPVVARLLGLFLEDGRTQGEALRQAFIAQDVQKMARWCHSLTSACGSYGALRCQYLSEKLEQSCQQGDADLVAAQYTAWQAALDATLQILAAQLNETR</sequence>
<keyword evidence="2" id="KW-0597">Phosphoprotein</keyword>
<feature type="modified residue" description="Phosphohistidine" evidence="2">
    <location>
        <position position="66"/>
    </location>
</feature>
<dbReference type="SUPFAM" id="SSF47226">
    <property type="entry name" value="Histidine-containing phosphotransfer domain, HPT domain"/>
    <property type="match status" value="1"/>
</dbReference>
<dbReference type="Proteomes" id="UP000243937">
    <property type="component" value="Chromosome"/>
</dbReference>
<protein>
    <recommendedName>
        <fullName evidence="3">HPt domain-containing protein</fullName>
    </recommendedName>
</protein>
<organism evidence="4 5">
    <name type="scientific">Oceanisphaera profunda</name>
    <dbReference type="NCBI Taxonomy" id="1416627"/>
    <lineage>
        <taxon>Bacteria</taxon>
        <taxon>Pseudomonadati</taxon>
        <taxon>Pseudomonadota</taxon>
        <taxon>Gammaproteobacteria</taxon>
        <taxon>Aeromonadales</taxon>
        <taxon>Aeromonadaceae</taxon>
        <taxon>Oceanisphaera</taxon>
    </lineage>
</organism>
<dbReference type="InterPro" id="IPR008207">
    <property type="entry name" value="Sig_transdc_His_kin_Hpt_dom"/>
</dbReference>
<keyword evidence="1" id="KW-0902">Two-component regulatory system</keyword>
<dbReference type="AlphaFoldDB" id="A0A1Y0D7P5"/>
<gene>
    <name evidence="4" type="ORF">CBP31_13865</name>
</gene>
<dbReference type="Gene3D" id="1.20.120.160">
    <property type="entry name" value="HPT domain"/>
    <property type="match status" value="1"/>
</dbReference>
<evidence type="ECO:0000259" key="3">
    <source>
        <dbReference type="PROSITE" id="PS50894"/>
    </source>
</evidence>
<evidence type="ECO:0000313" key="4">
    <source>
        <dbReference type="EMBL" id="ART83581.1"/>
    </source>
</evidence>